<dbReference type="Proteomes" id="UP000653454">
    <property type="component" value="Unassembled WGS sequence"/>
</dbReference>
<dbReference type="InterPro" id="IPR027806">
    <property type="entry name" value="HARBI1_dom"/>
</dbReference>
<dbReference type="GO" id="GO:0046872">
    <property type="term" value="F:metal ion binding"/>
    <property type="evidence" value="ECO:0007669"/>
    <property type="project" value="UniProtKB-KW"/>
</dbReference>
<accession>A0A8S4FWP5</accession>
<dbReference type="AlphaFoldDB" id="A0A8S4FWP5"/>
<evidence type="ECO:0000313" key="9">
    <source>
        <dbReference type="Proteomes" id="UP000653454"/>
    </source>
</evidence>
<reference evidence="8" key="1">
    <citation type="submission" date="2020-11" db="EMBL/GenBank/DDBJ databases">
        <authorList>
            <person name="Whiteford S."/>
        </authorList>
    </citation>
    <scope>NUCLEOTIDE SEQUENCE</scope>
</reference>
<evidence type="ECO:0000256" key="7">
    <source>
        <dbReference type="ARBA" id="ARBA00023242"/>
    </source>
</evidence>
<comment type="caution">
    <text evidence="8">The sequence shown here is derived from an EMBL/GenBank/DDBJ whole genome shotgun (WGS) entry which is preliminary data.</text>
</comment>
<name>A0A8S4FWP5_PLUXY</name>
<evidence type="ECO:0000256" key="2">
    <source>
        <dbReference type="ARBA" id="ARBA00004123"/>
    </source>
</evidence>
<dbReference type="Pfam" id="PF13359">
    <property type="entry name" value="DDE_Tnp_4"/>
    <property type="match status" value="1"/>
</dbReference>
<evidence type="ECO:0000256" key="3">
    <source>
        <dbReference type="ARBA" id="ARBA00006958"/>
    </source>
</evidence>
<evidence type="ECO:0000256" key="6">
    <source>
        <dbReference type="ARBA" id="ARBA00022801"/>
    </source>
</evidence>
<comment type="cofactor">
    <cofactor evidence="1">
        <name>a divalent metal cation</name>
        <dbReference type="ChEBI" id="CHEBI:60240"/>
    </cofactor>
</comment>
<dbReference type="GO" id="GO:0005634">
    <property type="term" value="C:nucleus"/>
    <property type="evidence" value="ECO:0007669"/>
    <property type="project" value="UniProtKB-SubCell"/>
</dbReference>
<dbReference type="OrthoDB" id="2668416at2759"/>
<evidence type="ECO:0000313" key="8">
    <source>
        <dbReference type="EMBL" id="CAG9130989.1"/>
    </source>
</evidence>
<keyword evidence="6" id="KW-0378">Hydrolase</keyword>
<dbReference type="PANTHER" id="PTHR22930">
    <property type="match status" value="1"/>
</dbReference>
<keyword evidence="5" id="KW-0479">Metal-binding</keyword>
<gene>
    <name evidence="8" type="ORF">PLXY2_LOCUS10160</name>
</gene>
<dbReference type="PANTHER" id="PTHR22930:SF269">
    <property type="entry name" value="NUCLEASE HARBI1-LIKE PROTEIN"/>
    <property type="match status" value="1"/>
</dbReference>
<dbReference type="GO" id="GO:0004518">
    <property type="term" value="F:nuclease activity"/>
    <property type="evidence" value="ECO:0007669"/>
    <property type="project" value="UniProtKB-KW"/>
</dbReference>
<dbReference type="EMBL" id="CAJHNJ030000043">
    <property type="protein sequence ID" value="CAG9130989.1"/>
    <property type="molecule type" value="Genomic_DNA"/>
</dbReference>
<comment type="subcellular location">
    <subcellularLocation>
        <location evidence="2">Nucleus</location>
    </subcellularLocation>
</comment>
<keyword evidence="7" id="KW-0539">Nucleus</keyword>
<evidence type="ECO:0000256" key="5">
    <source>
        <dbReference type="ARBA" id="ARBA00022723"/>
    </source>
</evidence>
<protein>
    <submittedName>
        <fullName evidence="8">(diamondback moth) hypothetical protein</fullName>
    </submittedName>
</protein>
<comment type="similarity">
    <text evidence="3">Belongs to the HARBI1 family.</text>
</comment>
<dbReference type="GO" id="GO:0016787">
    <property type="term" value="F:hydrolase activity"/>
    <property type="evidence" value="ECO:0007669"/>
    <property type="project" value="UniProtKB-KW"/>
</dbReference>
<evidence type="ECO:0000256" key="4">
    <source>
        <dbReference type="ARBA" id="ARBA00022722"/>
    </source>
</evidence>
<sequence length="397" mass="46202">MDALLISLLLLIILKRRKRRRIQNHRRPIHRRHWVHPILTSRNKNGQHKLLFEELKCYPDKFFKYFRMSVNSFNELLSVLHDDLKHQDTRMRKSISPTERLAITLRYLATGCSFGDFELVYRCGASTARLIVKETCKLIYASLQDICVPQPTEEMWSKIAKGFEEYANFPNCCGAIDGKHIRIIKPQDSGSLYYNYKHYFSIVLLAICDVNYKFTFIDVGSYGKASDSTIYKESKLFKKLEDQSLNLPAPKAISSSSGPVNYCFVGDEAFGLAEHMLRPYSGKHLNIEKRIFNYRLSRARRHIECAFGILVNKWRILHRPLNVSIDFAEDIVKACCILHNFVRQRDGFNFHHTLTVPGLHDIDNAHVQSRRSLNTRDILKDYFISNEGAVPWQNNKI</sequence>
<dbReference type="InterPro" id="IPR045249">
    <property type="entry name" value="HARBI1-like"/>
</dbReference>
<organism evidence="8 9">
    <name type="scientific">Plutella xylostella</name>
    <name type="common">Diamondback moth</name>
    <name type="synonym">Plutella maculipennis</name>
    <dbReference type="NCBI Taxonomy" id="51655"/>
    <lineage>
        <taxon>Eukaryota</taxon>
        <taxon>Metazoa</taxon>
        <taxon>Ecdysozoa</taxon>
        <taxon>Arthropoda</taxon>
        <taxon>Hexapoda</taxon>
        <taxon>Insecta</taxon>
        <taxon>Pterygota</taxon>
        <taxon>Neoptera</taxon>
        <taxon>Endopterygota</taxon>
        <taxon>Lepidoptera</taxon>
        <taxon>Glossata</taxon>
        <taxon>Ditrysia</taxon>
        <taxon>Yponomeutoidea</taxon>
        <taxon>Plutellidae</taxon>
        <taxon>Plutella</taxon>
    </lineage>
</organism>
<evidence type="ECO:0000256" key="1">
    <source>
        <dbReference type="ARBA" id="ARBA00001968"/>
    </source>
</evidence>
<keyword evidence="4" id="KW-0540">Nuclease</keyword>
<proteinExistence type="inferred from homology"/>
<keyword evidence="9" id="KW-1185">Reference proteome</keyword>